<evidence type="ECO:0000313" key="1">
    <source>
        <dbReference type="EMBL" id="RDU49317.1"/>
    </source>
</evidence>
<dbReference type="SUPFAM" id="SSF53335">
    <property type="entry name" value="S-adenosyl-L-methionine-dependent methyltransferases"/>
    <property type="match status" value="1"/>
</dbReference>
<dbReference type="RefSeq" id="WP_115499484.1">
    <property type="nucleotide sequence ID" value="NZ_JACRTI010000019.1"/>
</dbReference>
<dbReference type="InterPro" id="IPR029063">
    <property type="entry name" value="SAM-dependent_MTases_sf"/>
</dbReference>
<evidence type="ECO:0000313" key="2">
    <source>
        <dbReference type="Proteomes" id="UP000256321"/>
    </source>
</evidence>
<sequence>MEIEEFKNIMEKFIEKVLNYDFNKLPISDYNKQYLAHITPVISYYKDIYIRTLFISVLALKKDHKDLTIVDYGGGCGFLSLLLKAINVKQVIYIDRNPQSVIAVREISRALDLAGPDVIICGDSPDLVKWCKENQAKPELLIAIDVIEHIYNLRRFFADLTSINEELGMVFTTGSNPMNIRKKRQLYKEMDMYEKGNIITPNYYTKRLEFITRTYPDMPAEKAREYAALTRGMIYDDIKYFIQSNNMEGTGSYTIPSLQDKHNTCDPETGNYMERILPFEEYAQYLRPHGHTLAVCTGHYYTSRKNPLARMLARMANFLLDHIDFFRYRLSPYIILAGFKSRRHE</sequence>
<keyword evidence="1" id="KW-0489">Methyltransferase</keyword>
<accession>A0A3D8HFI8</accession>
<dbReference type="CDD" id="cd02440">
    <property type="entry name" value="AdoMet_MTases"/>
    <property type="match status" value="1"/>
</dbReference>
<comment type="caution">
    <text evidence="1">The sequence shown here is derived from an EMBL/GenBank/DDBJ whole genome shotgun (WGS) entry which is preliminary data.</text>
</comment>
<protein>
    <submittedName>
        <fullName evidence="1">SAM-dependent methyltransferase</fullName>
    </submittedName>
</protein>
<dbReference type="EMBL" id="QREV01000019">
    <property type="protein sequence ID" value="RDU49317.1"/>
    <property type="molecule type" value="Genomic_DNA"/>
</dbReference>
<dbReference type="Proteomes" id="UP000256321">
    <property type="component" value="Unassembled WGS sequence"/>
</dbReference>
<organism evidence="1 2">
    <name type="scientific">Parabacteroides acidifaciens</name>
    <dbReference type="NCBI Taxonomy" id="2290935"/>
    <lineage>
        <taxon>Bacteria</taxon>
        <taxon>Pseudomonadati</taxon>
        <taxon>Bacteroidota</taxon>
        <taxon>Bacteroidia</taxon>
        <taxon>Bacteroidales</taxon>
        <taxon>Tannerellaceae</taxon>
        <taxon>Parabacteroides</taxon>
    </lineage>
</organism>
<name>A0A3D8HFI8_9BACT</name>
<dbReference type="GO" id="GO:0008168">
    <property type="term" value="F:methyltransferase activity"/>
    <property type="evidence" value="ECO:0007669"/>
    <property type="project" value="UniProtKB-KW"/>
</dbReference>
<reference evidence="1 2" key="1">
    <citation type="submission" date="2018-07" db="EMBL/GenBank/DDBJ databases">
        <title>Parabacteroides acidifaciens nov. sp., isolated from human feces.</title>
        <authorList>
            <person name="Wang Y.J."/>
        </authorList>
    </citation>
    <scope>NUCLEOTIDE SEQUENCE [LARGE SCALE GENOMIC DNA]</scope>
    <source>
        <strain evidence="1 2">426-9</strain>
    </source>
</reference>
<dbReference type="Gene3D" id="3.40.50.150">
    <property type="entry name" value="Vaccinia Virus protein VP39"/>
    <property type="match status" value="1"/>
</dbReference>
<keyword evidence="1" id="KW-0808">Transferase</keyword>
<proteinExistence type="predicted"/>
<gene>
    <name evidence="1" type="ORF">DWU89_09885</name>
</gene>
<dbReference type="AlphaFoldDB" id="A0A3D8HFI8"/>
<dbReference type="GO" id="GO:0032259">
    <property type="term" value="P:methylation"/>
    <property type="evidence" value="ECO:0007669"/>
    <property type="project" value="UniProtKB-KW"/>
</dbReference>